<dbReference type="GO" id="GO:0005743">
    <property type="term" value="C:mitochondrial inner membrane"/>
    <property type="evidence" value="ECO:0007669"/>
    <property type="project" value="UniProtKB-SubCell"/>
</dbReference>
<dbReference type="EMBL" id="HBER01004067">
    <property type="protein sequence ID" value="CAD8526805.1"/>
    <property type="molecule type" value="Transcribed_RNA"/>
</dbReference>
<evidence type="ECO:0000256" key="1">
    <source>
        <dbReference type="ARBA" id="ARBA00004448"/>
    </source>
</evidence>
<keyword evidence="6" id="KW-0999">Mitochondrion inner membrane</keyword>
<dbReference type="PANTHER" id="PTHR45671">
    <property type="entry name" value="SOLUTE CARRIER FAMILY 25 (MITOCHONDRIAL CARRIER PHOSPHATE CARRIER), MEMBER 3, LIKE-RELATED-RELATED"/>
    <property type="match status" value="1"/>
</dbReference>
<comment type="similarity">
    <text evidence="2 11">Belongs to the mitochondrial carrier (TC 2.A.29) family.</text>
</comment>
<evidence type="ECO:0000256" key="2">
    <source>
        <dbReference type="ARBA" id="ARBA00006375"/>
    </source>
</evidence>
<feature type="repeat" description="Solcar" evidence="10">
    <location>
        <begin position="280"/>
        <end position="371"/>
    </location>
</feature>
<keyword evidence="12" id="KW-0732">Signal</keyword>
<dbReference type="InterPro" id="IPR002067">
    <property type="entry name" value="MCP"/>
</dbReference>
<dbReference type="GO" id="GO:0005315">
    <property type="term" value="F:phosphate transmembrane transporter activity"/>
    <property type="evidence" value="ECO:0007669"/>
    <property type="project" value="InterPro"/>
</dbReference>
<evidence type="ECO:0000256" key="12">
    <source>
        <dbReference type="SAM" id="SignalP"/>
    </source>
</evidence>
<evidence type="ECO:0000256" key="9">
    <source>
        <dbReference type="ARBA" id="ARBA00023136"/>
    </source>
</evidence>
<feature type="signal peptide" evidence="12">
    <location>
        <begin position="1"/>
        <end position="21"/>
    </location>
</feature>
<dbReference type="PANTHER" id="PTHR45671:SF12">
    <property type="entry name" value="MITOCHONDRIAL PHOSPHATE CARRIER PROTEIN"/>
    <property type="match status" value="1"/>
</dbReference>
<dbReference type="PROSITE" id="PS50920">
    <property type="entry name" value="SOLCAR"/>
    <property type="match status" value="3"/>
</dbReference>
<dbReference type="InterPro" id="IPR044677">
    <property type="entry name" value="SLC25A3/Pic2/Mir1-like"/>
</dbReference>
<evidence type="ECO:0000313" key="13">
    <source>
        <dbReference type="EMBL" id="CAD8526802.1"/>
    </source>
</evidence>
<evidence type="ECO:0000256" key="6">
    <source>
        <dbReference type="ARBA" id="ARBA00022792"/>
    </source>
</evidence>
<feature type="repeat" description="Solcar" evidence="10">
    <location>
        <begin position="176"/>
        <end position="261"/>
    </location>
</feature>
<proteinExistence type="inferred from homology"/>
<dbReference type="PRINTS" id="PR00926">
    <property type="entry name" value="MITOCARRIER"/>
</dbReference>
<keyword evidence="7" id="KW-1133">Transmembrane helix</keyword>
<evidence type="ECO:0000256" key="8">
    <source>
        <dbReference type="ARBA" id="ARBA00023128"/>
    </source>
</evidence>
<sequence>MSSSYFFLLTFYLGSLSPSSAIEQSRGSAAELGARGRLHLLSGLAGAERRLRPRISAREGGGQISADPARSKCTDAAILRSTLAGALSCSFTHTLVVPLDVIKTTMQTCDAKLGPAAAAAAVLRSPEGTKAFLNGAGATAIGYWMQGAAKFGGYEFCKHMIFRRKGEGDAALSRPLRLSVMISSAAAAEMMATFFLCPFELAKLRLQTDSSCRAFGLAGTLLSIARVEGPRALWKGFGPVAMRQVPYTCCKLVVYELASLAMLDALRRLPEERASLGAQMRPAAVVAAGLVAGAAAAVISQPADVLLSRLCGSGAMTSLSACVIAQGPLDQISYLCSIGFRECFSGLAPRLMMISSMTSLQFLVYDSLRQRLGCLRGSE</sequence>
<protein>
    <recommendedName>
        <fullName evidence="15">Mitochondrial carrier protein</fullName>
    </recommendedName>
</protein>
<evidence type="ECO:0000256" key="4">
    <source>
        <dbReference type="ARBA" id="ARBA00022692"/>
    </source>
</evidence>
<evidence type="ECO:0000256" key="10">
    <source>
        <dbReference type="PROSITE-ProRule" id="PRU00282"/>
    </source>
</evidence>
<name>A0A6U5DDW9_9EUKA</name>
<dbReference type="GO" id="GO:1990547">
    <property type="term" value="P:mitochondrial phosphate ion transmembrane transport"/>
    <property type="evidence" value="ECO:0007669"/>
    <property type="project" value="InterPro"/>
</dbReference>
<gene>
    <name evidence="13" type="ORF">CLEP1334_LOCUS2074</name>
    <name evidence="14" type="ORF">CLEP1334_LOCUS2075</name>
</gene>
<dbReference type="Gene3D" id="1.50.40.10">
    <property type="entry name" value="Mitochondrial carrier domain"/>
    <property type="match status" value="1"/>
</dbReference>
<dbReference type="AlphaFoldDB" id="A0A6U5DDW9"/>
<evidence type="ECO:0000256" key="5">
    <source>
        <dbReference type="ARBA" id="ARBA00022737"/>
    </source>
</evidence>
<dbReference type="Pfam" id="PF00153">
    <property type="entry name" value="Mito_carr"/>
    <property type="match status" value="3"/>
</dbReference>
<evidence type="ECO:0000313" key="14">
    <source>
        <dbReference type="EMBL" id="CAD8526805.1"/>
    </source>
</evidence>
<keyword evidence="9 10" id="KW-0472">Membrane</keyword>
<feature type="chain" id="PRO_5036192212" description="Mitochondrial carrier protein" evidence="12">
    <location>
        <begin position="22"/>
        <end position="379"/>
    </location>
</feature>
<dbReference type="InterPro" id="IPR023395">
    <property type="entry name" value="MCP_dom_sf"/>
</dbReference>
<evidence type="ECO:0000256" key="3">
    <source>
        <dbReference type="ARBA" id="ARBA00022448"/>
    </source>
</evidence>
<keyword evidence="5" id="KW-0677">Repeat</keyword>
<dbReference type="InterPro" id="IPR018108">
    <property type="entry name" value="MCP_transmembrane"/>
</dbReference>
<evidence type="ECO:0000256" key="11">
    <source>
        <dbReference type="RuleBase" id="RU000488"/>
    </source>
</evidence>
<evidence type="ECO:0000256" key="7">
    <source>
        <dbReference type="ARBA" id="ARBA00022989"/>
    </source>
</evidence>
<dbReference type="SUPFAM" id="SSF103506">
    <property type="entry name" value="Mitochondrial carrier"/>
    <property type="match status" value="1"/>
</dbReference>
<feature type="repeat" description="Solcar" evidence="10">
    <location>
        <begin position="76"/>
        <end position="160"/>
    </location>
</feature>
<keyword evidence="3 11" id="KW-0813">Transport</keyword>
<keyword evidence="8" id="KW-0496">Mitochondrion</keyword>
<keyword evidence="4 10" id="KW-0812">Transmembrane</keyword>
<organism evidence="14">
    <name type="scientific">Calcidiscus leptoporus</name>
    <dbReference type="NCBI Taxonomy" id="127549"/>
    <lineage>
        <taxon>Eukaryota</taxon>
        <taxon>Haptista</taxon>
        <taxon>Haptophyta</taxon>
        <taxon>Prymnesiophyceae</taxon>
        <taxon>Coccolithales</taxon>
        <taxon>Calcidiscaceae</taxon>
        <taxon>Calcidiscus</taxon>
    </lineage>
</organism>
<dbReference type="EMBL" id="HBER01004066">
    <property type="protein sequence ID" value="CAD8526802.1"/>
    <property type="molecule type" value="Transcribed_RNA"/>
</dbReference>
<reference evidence="14" key="1">
    <citation type="submission" date="2021-01" db="EMBL/GenBank/DDBJ databases">
        <authorList>
            <person name="Corre E."/>
            <person name="Pelletier E."/>
            <person name="Niang G."/>
            <person name="Scheremetjew M."/>
            <person name="Finn R."/>
            <person name="Kale V."/>
            <person name="Holt S."/>
            <person name="Cochrane G."/>
            <person name="Meng A."/>
            <person name="Brown T."/>
            <person name="Cohen L."/>
        </authorList>
    </citation>
    <scope>NUCLEOTIDE SEQUENCE</scope>
    <source>
        <strain evidence="14">RCC1130</strain>
    </source>
</reference>
<evidence type="ECO:0008006" key="15">
    <source>
        <dbReference type="Google" id="ProtNLM"/>
    </source>
</evidence>
<accession>A0A6U5DDW9</accession>
<comment type="subcellular location">
    <subcellularLocation>
        <location evidence="1">Mitochondrion inner membrane</location>
        <topology evidence="1">Multi-pass membrane protein</topology>
    </subcellularLocation>
</comment>